<dbReference type="EMBL" id="PDYG01000100">
    <property type="protein sequence ID" value="PHU36964.1"/>
    <property type="molecule type" value="Genomic_DNA"/>
</dbReference>
<dbReference type="AlphaFoldDB" id="A0A2G3E136"/>
<dbReference type="Proteomes" id="UP000224563">
    <property type="component" value="Unassembled WGS sequence"/>
</dbReference>
<sequence>MEWNQYANKQILVVCSREICYFSGNFFAAQMADAFERLGCDVTRLEFTVEDDLDAILKPLHYANFDLIVDVNSQMCHLEDDDGMVLDLIGGPFYDYIVDHPLFHYNSLHMPVSDMHAIVVDRGQKRYVDEYYPNVKSTVFMPLSANEALEQRKITDRPERILMMSTYVSPQKSYEVVENAPELLMKLQKGIIEIRTQNPYVTNEAALETVLQTQGFGVQKREEIDDRQFALLLNYCYPADTYVRNYFRDKATRALLSAGIPVVAVGDGWYDFQHSKEYLLQIERPCDFSLSYERIAKEHILFNNAPMFPDGMHDRVVGGMANHCAVLTERTPFLEEQFENQKDLLFYDGAHIKALPDIATEMLLNPQLIYDIQEAGYEKYRKAHTWDHRAVQLLEEVYGNQPSTGTVI</sequence>
<protein>
    <recommendedName>
        <fullName evidence="1">Spore protein YkvP/CgeB glycosyl transferase-like domain-containing protein</fullName>
    </recommendedName>
</protein>
<proteinExistence type="predicted"/>
<reference evidence="2 3" key="1">
    <citation type="submission" date="2017-10" db="EMBL/GenBank/DDBJ databases">
        <title>Resolving the taxonomy of Roseburia spp., Eubacterium rectale and Agathobacter spp. through phylogenomic analysis.</title>
        <authorList>
            <person name="Sheridan P.O."/>
            <person name="Walker A.W."/>
            <person name="Duncan S.H."/>
            <person name="Scott K.P."/>
            <person name="Toole P.W.O."/>
            <person name="Luis P."/>
            <person name="Flint H.J."/>
        </authorList>
    </citation>
    <scope>NUCLEOTIDE SEQUENCE [LARGE SCALE GENOMIC DNA]</scope>
    <source>
        <strain evidence="2 3">JK623</strain>
    </source>
</reference>
<evidence type="ECO:0000259" key="1">
    <source>
        <dbReference type="Pfam" id="PF13524"/>
    </source>
</evidence>
<name>A0A2G3E136_9FIRM</name>
<accession>A0A2G3E136</accession>
<evidence type="ECO:0000313" key="3">
    <source>
        <dbReference type="Proteomes" id="UP000224563"/>
    </source>
</evidence>
<gene>
    <name evidence="2" type="ORF">CSX02_10715</name>
</gene>
<dbReference type="InterPro" id="IPR055259">
    <property type="entry name" value="YkvP/CgeB_Glyco_trans-like"/>
</dbReference>
<dbReference type="Pfam" id="PF13524">
    <property type="entry name" value="Glyco_trans_1_2"/>
    <property type="match status" value="1"/>
</dbReference>
<evidence type="ECO:0000313" key="2">
    <source>
        <dbReference type="EMBL" id="PHU36964.1"/>
    </source>
</evidence>
<dbReference type="RefSeq" id="WP_099386673.1">
    <property type="nucleotide sequence ID" value="NZ_JANSWH010000097.1"/>
</dbReference>
<reference evidence="2 3" key="2">
    <citation type="submission" date="2017-10" db="EMBL/GenBank/DDBJ databases">
        <authorList>
            <person name="Banno H."/>
            <person name="Chua N.-H."/>
        </authorList>
    </citation>
    <scope>NUCLEOTIDE SEQUENCE [LARGE SCALE GENOMIC DNA]</scope>
    <source>
        <strain evidence="2 3">JK623</strain>
    </source>
</reference>
<keyword evidence="3" id="KW-1185">Reference proteome</keyword>
<feature type="domain" description="Spore protein YkvP/CgeB glycosyl transferase-like" evidence="1">
    <location>
        <begin position="255"/>
        <end position="395"/>
    </location>
</feature>
<comment type="caution">
    <text evidence="2">The sequence shown here is derived from an EMBL/GenBank/DDBJ whole genome shotgun (WGS) entry which is preliminary data.</text>
</comment>
<organism evidence="2 3">
    <name type="scientific">Agathobacter ruminis</name>
    <dbReference type="NCBI Taxonomy" id="1712665"/>
    <lineage>
        <taxon>Bacteria</taxon>
        <taxon>Bacillati</taxon>
        <taxon>Bacillota</taxon>
        <taxon>Clostridia</taxon>
        <taxon>Lachnospirales</taxon>
        <taxon>Lachnospiraceae</taxon>
        <taxon>Agathobacter</taxon>
    </lineage>
</organism>